<evidence type="ECO:0000313" key="2">
    <source>
        <dbReference type="Proteomes" id="UP000430079"/>
    </source>
</evidence>
<name>A0A640SPG3_9ACTN</name>
<accession>A0A640SPG3</accession>
<dbReference type="AlphaFoldDB" id="A0A640SPG3"/>
<reference evidence="1 2" key="1">
    <citation type="submission" date="2019-12" db="EMBL/GenBank/DDBJ databases">
        <title>Whole genome shotgun sequence of Streptomyces hygroscopicus subsp. glebosus NBRC 13786.</title>
        <authorList>
            <person name="Ichikawa N."/>
            <person name="Kimura A."/>
            <person name="Kitahashi Y."/>
            <person name="Komaki H."/>
            <person name="Tamura T."/>
        </authorList>
    </citation>
    <scope>NUCLEOTIDE SEQUENCE [LARGE SCALE GENOMIC DNA]</scope>
    <source>
        <strain evidence="1 2">NBRC 13786</strain>
    </source>
</reference>
<evidence type="ECO:0000313" key="1">
    <source>
        <dbReference type="EMBL" id="GFE12221.1"/>
    </source>
</evidence>
<gene>
    <name evidence="1" type="ORF">Sgleb_02680</name>
</gene>
<sequence>MTVRRLVLHELRGTSPSRRGEDLTVAAWIRHQRLERARRYLTDLTMRHETIDELAA</sequence>
<proteinExistence type="predicted"/>
<dbReference type="Proteomes" id="UP000430079">
    <property type="component" value="Unassembled WGS sequence"/>
</dbReference>
<dbReference type="EMBL" id="BLIO01000001">
    <property type="protein sequence ID" value="GFE12221.1"/>
    <property type="molecule type" value="Genomic_DNA"/>
</dbReference>
<protein>
    <submittedName>
        <fullName evidence="1">Uncharacterized protein</fullName>
    </submittedName>
</protein>
<comment type="caution">
    <text evidence="1">The sequence shown here is derived from an EMBL/GenBank/DDBJ whole genome shotgun (WGS) entry which is preliminary data.</text>
</comment>
<organism evidence="1 2">
    <name type="scientific">Streptomyces glebosus</name>
    <dbReference type="NCBI Taxonomy" id="249580"/>
    <lineage>
        <taxon>Bacteria</taxon>
        <taxon>Bacillati</taxon>
        <taxon>Actinomycetota</taxon>
        <taxon>Actinomycetes</taxon>
        <taxon>Kitasatosporales</taxon>
        <taxon>Streptomycetaceae</taxon>
        <taxon>Streptomyces</taxon>
    </lineage>
</organism>
<keyword evidence="2" id="KW-1185">Reference proteome</keyword>